<organism evidence="1 2">
    <name type="scientific">Capsella rubella</name>
    <dbReference type="NCBI Taxonomy" id="81985"/>
    <lineage>
        <taxon>Eukaryota</taxon>
        <taxon>Viridiplantae</taxon>
        <taxon>Streptophyta</taxon>
        <taxon>Embryophyta</taxon>
        <taxon>Tracheophyta</taxon>
        <taxon>Spermatophyta</taxon>
        <taxon>Magnoliopsida</taxon>
        <taxon>eudicotyledons</taxon>
        <taxon>Gunneridae</taxon>
        <taxon>Pentapetalae</taxon>
        <taxon>rosids</taxon>
        <taxon>malvids</taxon>
        <taxon>Brassicales</taxon>
        <taxon>Brassicaceae</taxon>
        <taxon>Camelineae</taxon>
        <taxon>Capsella</taxon>
    </lineage>
</organism>
<dbReference type="AlphaFoldDB" id="R0GQX5"/>
<reference evidence="2" key="1">
    <citation type="journal article" date="2013" name="Nat. Genet.">
        <title>The Capsella rubella genome and the genomic consequences of rapid mating system evolution.</title>
        <authorList>
            <person name="Slotte T."/>
            <person name="Hazzouri K.M."/>
            <person name="Agren J.A."/>
            <person name="Koenig D."/>
            <person name="Maumus F."/>
            <person name="Guo Y.L."/>
            <person name="Steige K."/>
            <person name="Platts A.E."/>
            <person name="Escobar J.S."/>
            <person name="Newman L.K."/>
            <person name="Wang W."/>
            <person name="Mandakova T."/>
            <person name="Vello E."/>
            <person name="Smith L.M."/>
            <person name="Henz S.R."/>
            <person name="Steffen J."/>
            <person name="Takuno S."/>
            <person name="Brandvain Y."/>
            <person name="Coop G."/>
            <person name="Andolfatto P."/>
            <person name="Hu T.T."/>
            <person name="Blanchette M."/>
            <person name="Clark R.M."/>
            <person name="Quesneville H."/>
            <person name="Nordborg M."/>
            <person name="Gaut B.S."/>
            <person name="Lysak M.A."/>
            <person name="Jenkins J."/>
            <person name="Grimwood J."/>
            <person name="Chapman J."/>
            <person name="Prochnik S."/>
            <person name="Shu S."/>
            <person name="Rokhsar D."/>
            <person name="Schmutz J."/>
            <person name="Weigel D."/>
            <person name="Wright S.I."/>
        </authorList>
    </citation>
    <scope>NUCLEOTIDE SEQUENCE [LARGE SCALE GENOMIC DNA]</scope>
    <source>
        <strain evidence="2">cv. Monte Gargano</strain>
    </source>
</reference>
<protein>
    <submittedName>
        <fullName evidence="1">Uncharacterized protein</fullName>
    </submittedName>
</protein>
<proteinExistence type="predicted"/>
<gene>
    <name evidence="1" type="ORF">CARUB_v10028057mg</name>
</gene>
<evidence type="ECO:0000313" key="2">
    <source>
        <dbReference type="Proteomes" id="UP000029121"/>
    </source>
</evidence>
<keyword evidence="2" id="KW-1185">Reference proteome</keyword>
<dbReference type="Proteomes" id="UP000029121">
    <property type="component" value="Unassembled WGS sequence"/>
</dbReference>
<evidence type="ECO:0000313" key="1">
    <source>
        <dbReference type="EMBL" id="EOA14760.1"/>
    </source>
</evidence>
<sequence>MGLMDLVIPSMENSTSDIFYPIEVKFASTTSYSGLKPSKSFPIHFDTLILTSGHSRRSRKSFSATTTIEIVTCDDQ</sequence>
<accession>R0GQX5</accession>
<dbReference type="EMBL" id="KB870812">
    <property type="protein sequence ID" value="EOA14760.1"/>
    <property type="molecule type" value="Genomic_DNA"/>
</dbReference>
<name>R0GQX5_9BRAS</name>